<evidence type="ECO:0000313" key="3">
    <source>
        <dbReference type="EMBL" id="KTD46113.1"/>
    </source>
</evidence>
<feature type="chain" id="PRO_5006916685" description="Thioredoxin domain-containing protein" evidence="2">
    <location>
        <begin position="23"/>
        <end position="394"/>
    </location>
</feature>
<evidence type="ECO:0000256" key="1">
    <source>
        <dbReference type="SAM" id="Phobius"/>
    </source>
</evidence>
<feature type="transmembrane region" description="Helical" evidence="1">
    <location>
        <begin position="313"/>
        <end position="333"/>
    </location>
</feature>
<dbReference type="PATRIC" id="fig|45073.5.peg.2766"/>
<feature type="transmembrane region" description="Helical" evidence="1">
    <location>
        <begin position="265"/>
        <end position="282"/>
    </location>
</feature>
<feature type="transmembrane region" description="Helical" evidence="1">
    <location>
        <begin position="173"/>
        <end position="198"/>
    </location>
</feature>
<feature type="transmembrane region" description="Helical" evidence="1">
    <location>
        <begin position="239"/>
        <end position="258"/>
    </location>
</feature>
<evidence type="ECO:0008006" key="5">
    <source>
        <dbReference type="Google" id="ProtNLM"/>
    </source>
</evidence>
<dbReference type="EMBL" id="LNYS01000024">
    <property type="protein sequence ID" value="KTD46113.1"/>
    <property type="molecule type" value="Genomic_DNA"/>
</dbReference>
<dbReference type="SUPFAM" id="SSF52833">
    <property type="entry name" value="Thioredoxin-like"/>
    <property type="match status" value="1"/>
</dbReference>
<dbReference type="RefSeq" id="WP_058508672.1">
    <property type="nucleotide sequence ID" value="NZ_CAAAIK010000012.1"/>
</dbReference>
<dbReference type="OrthoDB" id="9798180at2"/>
<comment type="caution">
    <text evidence="3">The sequence shown here is derived from an EMBL/GenBank/DDBJ whole genome shotgun (WGS) entry which is preliminary data.</text>
</comment>
<keyword evidence="1" id="KW-0812">Transmembrane</keyword>
<feature type="transmembrane region" description="Helical" evidence="1">
    <location>
        <begin position="210"/>
        <end position="233"/>
    </location>
</feature>
<keyword evidence="4" id="KW-1185">Reference proteome</keyword>
<keyword evidence="1" id="KW-1133">Transmembrane helix</keyword>
<feature type="transmembrane region" description="Helical" evidence="1">
    <location>
        <begin position="373"/>
        <end position="391"/>
    </location>
</feature>
<dbReference type="Gene3D" id="3.40.30.10">
    <property type="entry name" value="Glutaredoxin"/>
    <property type="match status" value="1"/>
</dbReference>
<evidence type="ECO:0000256" key="2">
    <source>
        <dbReference type="SAM" id="SignalP"/>
    </source>
</evidence>
<keyword evidence="2" id="KW-0732">Signal</keyword>
<dbReference type="STRING" id="45073.Lqui_2603"/>
<dbReference type="AlphaFoldDB" id="A0A0W0XN53"/>
<sequence length="394" mass="44861">MPKHCRWILSFIFSFFIALAWAKDTNSQWYQLDENNKVRIKVDLFLSSTCPHCQKEDAYFKSIEPQNKWLKVERHYIDKDKASLELFNQYLSQQDSTDFSVPAVFFCNSKWVGFDEAANSGKAIMQGLELCRQQIEKRGALTKNTSSVLGTMATTSMMEASIEQGASSSPRTLIPLMAAIDALNPCASILVMLLFAFLVASQDTNQKLRIAGLFLLTVGIIHFIQQSHIIHFYSLLPWLRIPVILVGGALIGFAYYRYTNKTIEAMALLGVVFFTALVAQVYQLGCSPNIALIFKQWLGAQGYDSIKQQLLLVLYNLLYLFFLGLSTMFMYAATRMKRALRYEQFIKYFAYSFISLVGITLIVYPYIIASAVYMLATIVLSVILAQILKYYRVR</sequence>
<organism evidence="3 4">
    <name type="scientific">Legionella quinlivanii</name>
    <dbReference type="NCBI Taxonomy" id="45073"/>
    <lineage>
        <taxon>Bacteria</taxon>
        <taxon>Pseudomonadati</taxon>
        <taxon>Pseudomonadota</taxon>
        <taxon>Gammaproteobacteria</taxon>
        <taxon>Legionellales</taxon>
        <taxon>Legionellaceae</taxon>
        <taxon>Legionella</taxon>
    </lineage>
</organism>
<name>A0A0W0XN53_9GAMM</name>
<evidence type="ECO:0000313" key="4">
    <source>
        <dbReference type="Proteomes" id="UP000054618"/>
    </source>
</evidence>
<gene>
    <name evidence="3" type="ORF">Lqui_2603</name>
</gene>
<dbReference type="Proteomes" id="UP000054618">
    <property type="component" value="Unassembled WGS sequence"/>
</dbReference>
<feature type="signal peptide" evidence="2">
    <location>
        <begin position="1"/>
        <end position="22"/>
    </location>
</feature>
<keyword evidence="1" id="KW-0472">Membrane</keyword>
<dbReference type="InterPro" id="IPR036249">
    <property type="entry name" value="Thioredoxin-like_sf"/>
</dbReference>
<reference evidence="3 4" key="1">
    <citation type="submission" date="2015-11" db="EMBL/GenBank/DDBJ databases">
        <title>Genomic analysis of 38 Legionella species identifies large and diverse effector repertoires.</title>
        <authorList>
            <person name="Burstein D."/>
            <person name="Amaro F."/>
            <person name="Zusman T."/>
            <person name="Lifshitz Z."/>
            <person name="Cohen O."/>
            <person name="Gilbert J.A."/>
            <person name="Pupko T."/>
            <person name="Shuman H.A."/>
            <person name="Segal G."/>
        </authorList>
    </citation>
    <scope>NUCLEOTIDE SEQUENCE [LARGE SCALE GENOMIC DNA]</scope>
    <source>
        <strain evidence="3 4">CDC#1442-AUS-E</strain>
    </source>
</reference>
<feature type="transmembrane region" description="Helical" evidence="1">
    <location>
        <begin position="345"/>
        <end position="367"/>
    </location>
</feature>
<protein>
    <recommendedName>
        <fullName evidence="5">Thioredoxin domain-containing protein</fullName>
    </recommendedName>
</protein>
<proteinExistence type="predicted"/>
<accession>A0A0W0XN53</accession>